<comment type="caution">
    <text evidence="2">The sequence shown here is derived from an EMBL/GenBank/DDBJ whole genome shotgun (WGS) entry which is preliminary data.</text>
</comment>
<keyword evidence="3" id="KW-1185">Reference proteome</keyword>
<accession>A0ABS1E7U1</accession>
<reference evidence="2 3" key="1">
    <citation type="journal article" date="2020" name="Microorganisms">
        <title>Osmotic Adaptation and Compatible Solute Biosynthesis of Phototrophic Bacteria as Revealed from Genome Analyses.</title>
        <authorList>
            <person name="Imhoff J.F."/>
            <person name="Rahn T."/>
            <person name="Kunzel S."/>
            <person name="Keller A."/>
            <person name="Neulinger S.C."/>
        </authorList>
    </citation>
    <scope>NUCLEOTIDE SEQUENCE [LARGE SCALE GENOMIC DNA]</scope>
    <source>
        <strain evidence="2 3">DSM 15116</strain>
    </source>
</reference>
<proteinExistence type="predicted"/>
<name>A0ABS1E7U1_9GAMM</name>
<dbReference type="Proteomes" id="UP000738126">
    <property type="component" value="Unassembled WGS sequence"/>
</dbReference>
<dbReference type="EMBL" id="NRSH01000091">
    <property type="protein sequence ID" value="MBK1727033.1"/>
    <property type="molecule type" value="Genomic_DNA"/>
</dbReference>
<dbReference type="InterPro" id="IPR021295">
    <property type="entry name" value="DUF2867"/>
</dbReference>
<dbReference type="InterPro" id="IPR023393">
    <property type="entry name" value="START-like_dom_sf"/>
</dbReference>
<evidence type="ECO:0000256" key="1">
    <source>
        <dbReference type="SAM" id="MobiDB-lite"/>
    </source>
</evidence>
<gene>
    <name evidence="2" type="ORF">CKO13_08355</name>
</gene>
<evidence type="ECO:0008006" key="4">
    <source>
        <dbReference type="Google" id="ProtNLM"/>
    </source>
</evidence>
<dbReference type="RefSeq" id="WP_200259478.1">
    <property type="nucleotide sequence ID" value="NZ_NRSH01000091.1"/>
</dbReference>
<organism evidence="2 3">
    <name type="scientific">Halorhodospira neutriphila</name>
    <dbReference type="NCBI Taxonomy" id="168379"/>
    <lineage>
        <taxon>Bacteria</taxon>
        <taxon>Pseudomonadati</taxon>
        <taxon>Pseudomonadota</taxon>
        <taxon>Gammaproteobacteria</taxon>
        <taxon>Chromatiales</taxon>
        <taxon>Ectothiorhodospiraceae</taxon>
        <taxon>Halorhodospira</taxon>
    </lineage>
</organism>
<protein>
    <recommendedName>
        <fullName evidence="4">DUF2867 domain-containing protein</fullName>
    </recommendedName>
</protein>
<evidence type="ECO:0000313" key="3">
    <source>
        <dbReference type="Proteomes" id="UP000738126"/>
    </source>
</evidence>
<dbReference type="Gene3D" id="3.30.530.20">
    <property type="match status" value="1"/>
</dbReference>
<dbReference type="Pfam" id="PF11066">
    <property type="entry name" value="DUF2867"/>
    <property type="match status" value="1"/>
</dbReference>
<feature type="region of interest" description="Disordered" evidence="1">
    <location>
        <begin position="1"/>
        <end position="20"/>
    </location>
</feature>
<dbReference type="SUPFAM" id="SSF55961">
    <property type="entry name" value="Bet v1-like"/>
    <property type="match status" value="1"/>
</dbReference>
<sequence length="170" mass="18682">MKDPGAYRQFPKQAGGSCTGAASPAALWRVVTAIGGENRYYYLNPLWELRERLDTLVGGPGGRRGRPARETLRAGDVIDSWRVLAVEEERRLALLFGMRAPGTGVLEFRIAPLPARGARLAVTAYWAPRGLPGLLYWHAMDPAHRVLFQGLTREICRRAEGEAGEAARTA</sequence>
<evidence type="ECO:0000313" key="2">
    <source>
        <dbReference type="EMBL" id="MBK1727033.1"/>
    </source>
</evidence>